<gene>
    <name evidence="1" type="primary">tig_5</name>
    <name evidence="1" type="ORF">CM83_100447</name>
</gene>
<reference evidence="1" key="2">
    <citation type="submission" date="2014-07" db="EMBL/GenBank/DDBJ databases">
        <authorList>
            <person name="Hull J."/>
        </authorList>
    </citation>
    <scope>NUCLEOTIDE SEQUENCE</scope>
</reference>
<dbReference type="AlphaFoldDB" id="A0A0A9WFF3"/>
<dbReference type="EMBL" id="GBHO01036437">
    <property type="protein sequence ID" value="JAG07167.1"/>
    <property type="molecule type" value="Transcribed_RNA"/>
</dbReference>
<name>A0A0A9WFF3_LYGHE</name>
<organism evidence="1">
    <name type="scientific">Lygus hesperus</name>
    <name type="common">Western plant bug</name>
    <dbReference type="NCBI Taxonomy" id="30085"/>
    <lineage>
        <taxon>Eukaryota</taxon>
        <taxon>Metazoa</taxon>
        <taxon>Ecdysozoa</taxon>
        <taxon>Arthropoda</taxon>
        <taxon>Hexapoda</taxon>
        <taxon>Insecta</taxon>
        <taxon>Pterygota</taxon>
        <taxon>Neoptera</taxon>
        <taxon>Paraneoptera</taxon>
        <taxon>Hemiptera</taxon>
        <taxon>Heteroptera</taxon>
        <taxon>Panheteroptera</taxon>
        <taxon>Cimicomorpha</taxon>
        <taxon>Miridae</taxon>
        <taxon>Mirini</taxon>
        <taxon>Lygus</taxon>
    </lineage>
</organism>
<reference evidence="1" key="1">
    <citation type="journal article" date="2014" name="PLoS ONE">
        <title>Transcriptome-Based Identification of ABC Transporters in the Western Tarnished Plant Bug Lygus hesperus.</title>
        <authorList>
            <person name="Hull J.J."/>
            <person name="Chaney K."/>
            <person name="Geib S.M."/>
            <person name="Fabrick J.A."/>
            <person name="Brent C.S."/>
            <person name="Walsh D."/>
            <person name="Lavine L.C."/>
        </authorList>
    </citation>
    <scope>NUCLEOTIDE SEQUENCE</scope>
</reference>
<accession>A0A0A9WFF3</accession>
<sequence>MEECTVQELEAAIELVQLEMEQMKHNDSEMTDISQTKQDACDDDLETQQLQQTSTELVDAAQTMGQHVQDINSSCVEIVPHNPDAVKEFTMHILDDINANVAFFPTLKRFGWSGDSTAVSTQDLVAS</sequence>
<proteinExistence type="predicted"/>
<protein>
    <submittedName>
        <fullName evidence="1">Trigger factor</fullName>
    </submittedName>
</protein>
<evidence type="ECO:0000313" key="1">
    <source>
        <dbReference type="EMBL" id="JAG07167.1"/>
    </source>
</evidence>